<feature type="domain" description="4Fe-4S Mo/W bis-MGD-type" evidence="7">
    <location>
        <begin position="238"/>
        <end position="297"/>
    </location>
</feature>
<dbReference type="GO" id="GO:0046872">
    <property type="term" value="F:metal ion binding"/>
    <property type="evidence" value="ECO:0007669"/>
    <property type="project" value="UniProtKB-KW"/>
</dbReference>
<accession>A0A1W1WRZ1</accession>
<dbReference type="PANTHER" id="PTHR24960">
    <property type="entry name" value="PHOTOSYSTEM I IRON-SULFUR CENTER-RELATED"/>
    <property type="match status" value="1"/>
</dbReference>
<evidence type="ECO:0000259" key="6">
    <source>
        <dbReference type="PROSITE" id="PS51379"/>
    </source>
</evidence>
<name>A0A1W1WRZ1_9BACT</name>
<dbReference type="InterPro" id="IPR036010">
    <property type="entry name" value="2Fe-2S_ferredoxin-like_sf"/>
</dbReference>
<evidence type="ECO:0000256" key="2">
    <source>
        <dbReference type="ARBA" id="ARBA00022723"/>
    </source>
</evidence>
<dbReference type="Gene3D" id="3.10.20.740">
    <property type="match status" value="1"/>
</dbReference>
<dbReference type="InterPro" id="IPR017900">
    <property type="entry name" value="4Fe4S_Fe_S_CS"/>
</dbReference>
<dbReference type="GO" id="GO:0016491">
    <property type="term" value="F:oxidoreductase activity"/>
    <property type="evidence" value="ECO:0007669"/>
    <property type="project" value="InterPro"/>
</dbReference>
<gene>
    <name evidence="9" type="ORF">SAMN05660197_0781</name>
</gene>
<dbReference type="Pfam" id="PF10588">
    <property type="entry name" value="NADH-G_4Fe-4S_3"/>
    <property type="match status" value="1"/>
</dbReference>
<evidence type="ECO:0000256" key="4">
    <source>
        <dbReference type="ARBA" id="ARBA00023014"/>
    </source>
</evidence>
<feature type="domain" description="4Fe-4S His(Cys)3-ligated-type" evidence="8">
    <location>
        <begin position="79"/>
        <end position="118"/>
    </location>
</feature>
<evidence type="ECO:0000313" key="10">
    <source>
        <dbReference type="Proteomes" id="UP000192602"/>
    </source>
</evidence>
<keyword evidence="2" id="KW-0479">Metal-binding</keyword>
<dbReference type="Proteomes" id="UP000192602">
    <property type="component" value="Unassembled WGS sequence"/>
</dbReference>
<dbReference type="InterPro" id="IPR006963">
    <property type="entry name" value="Mopterin_OxRdtase_4Fe-4S_dom"/>
</dbReference>
<evidence type="ECO:0000256" key="3">
    <source>
        <dbReference type="ARBA" id="ARBA00023004"/>
    </source>
</evidence>
<keyword evidence="4" id="KW-0411">Iron-sulfur</keyword>
<dbReference type="InterPro" id="IPR050157">
    <property type="entry name" value="PSI_iron-sulfur_center"/>
</dbReference>
<dbReference type="Pfam" id="PF13510">
    <property type="entry name" value="Fer2_4"/>
    <property type="match status" value="1"/>
</dbReference>
<dbReference type="PROSITE" id="PS51669">
    <property type="entry name" value="4FE4S_MOW_BIS_MGD"/>
    <property type="match status" value="1"/>
</dbReference>
<dbReference type="PROSITE" id="PS51839">
    <property type="entry name" value="4FE4S_HC3"/>
    <property type="match status" value="1"/>
</dbReference>
<evidence type="ECO:0000313" key="9">
    <source>
        <dbReference type="EMBL" id="SMC08989.1"/>
    </source>
</evidence>
<dbReference type="PROSITE" id="PS51379">
    <property type="entry name" value="4FE4S_FER_2"/>
    <property type="match status" value="1"/>
</dbReference>
<feature type="domain" description="4Fe-4S ferredoxin-type" evidence="6">
    <location>
        <begin position="200"/>
        <end position="229"/>
    </location>
</feature>
<dbReference type="SUPFAM" id="SSF54862">
    <property type="entry name" value="4Fe-4S ferredoxins"/>
    <property type="match status" value="1"/>
</dbReference>
<protein>
    <submittedName>
        <fullName evidence="9">NADH dehydrogenase subunit G</fullName>
    </submittedName>
</protein>
<dbReference type="GO" id="GO:0051539">
    <property type="term" value="F:4 iron, 4 sulfur cluster binding"/>
    <property type="evidence" value="ECO:0007669"/>
    <property type="project" value="UniProtKB-KW"/>
</dbReference>
<evidence type="ECO:0000259" key="5">
    <source>
        <dbReference type="PROSITE" id="PS51085"/>
    </source>
</evidence>
<dbReference type="RefSeq" id="WP_084275243.1">
    <property type="nucleotide sequence ID" value="NZ_AP026671.1"/>
</dbReference>
<dbReference type="SMART" id="SM00929">
    <property type="entry name" value="NADH-G_4Fe-4S_3"/>
    <property type="match status" value="1"/>
</dbReference>
<evidence type="ECO:0000259" key="7">
    <source>
        <dbReference type="PROSITE" id="PS51669"/>
    </source>
</evidence>
<dbReference type="Gene3D" id="3.30.70.20">
    <property type="match status" value="1"/>
</dbReference>
<dbReference type="AlphaFoldDB" id="A0A1W1WRZ1"/>
<keyword evidence="10" id="KW-1185">Reference proteome</keyword>
<evidence type="ECO:0000256" key="1">
    <source>
        <dbReference type="ARBA" id="ARBA00022485"/>
    </source>
</evidence>
<dbReference type="PROSITE" id="PS51085">
    <property type="entry name" value="2FE2S_FER_2"/>
    <property type="match status" value="1"/>
</dbReference>
<dbReference type="Pfam" id="PF12838">
    <property type="entry name" value="Fer4_7"/>
    <property type="match status" value="1"/>
</dbReference>
<dbReference type="PROSITE" id="PS00198">
    <property type="entry name" value="4FE4S_FER_1"/>
    <property type="match status" value="1"/>
</dbReference>
<dbReference type="InterPro" id="IPR019574">
    <property type="entry name" value="NADH_UbQ_OxRdtase_Gsu_4Fe4S-bd"/>
</dbReference>
<dbReference type="CDD" id="cd00207">
    <property type="entry name" value="fer2"/>
    <property type="match status" value="1"/>
</dbReference>
<feature type="domain" description="2Fe-2S ferredoxin-type" evidence="5">
    <location>
        <begin position="3"/>
        <end position="79"/>
    </location>
</feature>
<dbReference type="SUPFAM" id="SSF53706">
    <property type="entry name" value="Formate dehydrogenase/DMSO reductase, domains 1-3"/>
    <property type="match status" value="1"/>
</dbReference>
<sequence>MSEKIKITIDGKECETVAGEYVLNVARANGIFIPAICYLTNCSPTLACRLCLVEADGKQVYACNAKAKDGMSIVTVTENIIKERRAIMEVYDVNHPLECGVCDQSGECELQNYTLEMGVDEQHYAIRDTYRPVKKWNFIHYDSSLCIVCERCVTVCKDMIGDAALKTVPRGGDALDKSWKEQMPKDAYAMWNKLQKSIIGAVAGDELDCTWCGECISVCPVGALVSEDYHYTTNSWELNKIPAACAHCSAACHLYYETKHTSIENPEPKIYRVTNEFHYQPLCGAGRFGFDFENRQVKKDEKAFNSALEAFKKADTIAFDSYVTNEEALILQKLKEKYGYKLLNEDALRFKRFLENYSSYSGKSLPSAQVKDVHESNFVISVGTALKSDNPRVRYAFNNAVKMNKGGGIYFHPIKDPIIEALGKTVVPVYHKPLKEEAVLYFILQEFAQREELPKYIAEYLDSLMTTKTKEVEETIKEKVVEVVEETIVDEKTGKEKKVQKKITKEVPKKVKKKIEYQVSKLYEMIDAPEDLMEKLKKVLAKKEKAALILGEDLYTHPRAENIAKLAGIIERFTDFQVMLIPPKTNSLGVALICELDDEAGEYTIGYNIKGDFTLSALGDGDLDMPALNQQEGTFTNIDKRVVPTNVALPYEGYVLNDIARALGVSDKEYTIEFTQELPQEKGYQEVAFDDLPNEFLNDGTEQRGYVLKIQKVNLSRKNAEPIEELPEFNGTVIYRCEPVLQFSPFTNKAHQLQEHGKLYASETFLHEFDLKEGDKVNIQKDDITITVEVALDDKIGSGAYIGTFDKSIDIAPLFKGYRFTEVKLQKV</sequence>
<dbReference type="NCBIfam" id="NF006305">
    <property type="entry name" value="PRK08493.1"/>
    <property type="match status" value="1"/>
</dbReference>
<dbReference type="STRING" id="1069081.SAMN05660197_0781"/>
<keyword evidence="1" id="KW-0004">4Fe-4S</keyword>
<reference evidence="10" key="1">
    <citation type="submission" date="2017-04" db="EMBL/GenBank/DDBJ databases">
        <authorList>
            <person name="Varghese N."/>
            <person name="Submissions S."/>
        </authorList>
    </citation>
    <scope>NUCLEOTIDE SEQUENCE [LARGE SCALE GENOMIC DNA]</scope>
    <source>
        <strain evidence="10">DSM 16512</strain>
    </source>
</reference>
<dbReference type="InterPro" id="IPR017896">
    <property type="entry name" value="4Fe4S_Fe-S-bd"/>
</dbReference>
<dbReference type="OrthoDB" id="9816402at2"/>
<dbReference type="SUPFAM" id="SSF54292">
    <property type="entry name" value="2Fe-2S ferredoxin-like"/>
    <property type="match status" value="1"/>
</dbReference>
<organism evidence="9 10">
    <name type="scientific">Nitratiruptor tergarcus DSM 16512</name>
    <dbReference type="NCBI Taxonomy" id="1069081"/>
    <lineage>
        <taxon>Bacteria</taxon>
        <taxon>Pseudomonadati</taxon>
        <taxon>Campylobacterota</taxon>
        <taxon>Epsilonproteobacteria</taxon>
        <taxon>Nautiliales</taxon>
        <taxon>Nitratiruptoraceae</taxon>
        <taxon>Nitratiruptor</taxon>
    </lineage>
</organism>
<keyword evidence="3" id="KW-0408">Iron</keyword>
<evidence type="ECO:0000259" key="8">
    <source>
        <dbReference type="PROSITE" id="PS51839"/>
    </source>
</evidence>
<proteinExistence type="predicted"/>
<dbReference type="InterPro" id="IPR001041">
    <property type="entry name" value="2Fe-2S_ferredoxin-type"/>
</dbReference>
<dbReference type="PANTHER" id="PTHR24960:SF84">
    <property type="entry name" value="HYDROGENASE SUBUNIT"/>
    <property type="match status" value="1"/>
</dbReference>
<dbReference type="EMBL" id="FWWZ01000001">
    <property type="protein sequence ID" value="SMC08989.1"/>
    <property type="molecule type" value="Genomic_DNA"/>
</dbReference>